<evidence type="ECO:0000313" key="7">
    <source>
        <dbReference type="Proteomes" id="UP000635885"/>
    </source>
</evidence>
<feature type="transmembrane region" description="Helical" evidence="4">
    <location>
        <begin position="35"/>
        <end position="53"/>
    </location>
</feature>
<feature type="transmembrane region" description="Helical" evidence="4">
    <location>
        <begin position="190"/>
        <end position="210"/>
    </location>
</feature>
<sequence>MEFQLLFVIILLAIATFNSLILIFKKENNMLKYRYLNTSLFFYNFCLVIYYIWFEAGYIVEVPQLLRTLSPLMYLCAPFFYFFIRNAVENKTGLTKKDFIHFLPALIHLIDLLPFYFESIQTKTVFAATIVTDHSQINSEADGIIPIQFHYLFRIFLQTLYFIYSVHLVKKLSTRLLVLSNWKQHVQRDLFVILICLGWLVSFQFIYAVFESLLLLEVIDLSVENYYLRRTSLVGLLGLNIFVNFRLGTSSEKKGDEEMTLSKQTKARISPSHLVDSIQQEDSEKIETEILAAFSIEEIELTKSKIISKLKDENLFTESGLTLNHFASQINTSPKLASLVIHKEFNTNFKEFLNQHRIAYAVSKIEEGYLDDFTLVALGEISGFNSRTTFFNAFKKAKGCSPSEYWKNFQESPL</sequence>
<keyword evidence="3" id="KW-0804">Transcription</keyword>
<evidence type="ECO:0000256" key="3">
    <source>
        <dbReference type="ARBA" id="ARBA00023163"/>
    </source>
</evidence>
<protein>
    <recommendedName>
        <fullName evidence="5">HTH araC/xylS-type domain-containing protein</fullName>
    </recommendedName>
</protein>
<dbReference type="Pfam" id="PF12833">
    <property type="entry name" value="HTH_18"/>
    <property type="match status" value="1"/>
</dbReference>
<feature type="transmembrane region" description="Helical" evidence="4">
    <location>
        <begin position="6"/>
        <end position="23"/>
    </location>
</feature>
<dbReference type="RefSeq" id="WP_188443901.1">
    <property type="nucleotide sequence ID" value="NZ_BMFD01000013.1"/>
</dbReference>
<accession>A0ABQ1MYK6</accession>
<feature type="transmembrane region" description="Helical" evidence="4">
    <location>
        <begin position="65"/>
        <end position="87"/>
    </location>
</feature>
<gene>
    <name evidence="6" type="ORF">GCM10010993_29810</name>
</gene>
<dbReference type="PROSITE" id="PS01124">
    <property type="entry name" value="HTH_ARAC_FAMILY_2"/>
    <property type="match status" value="1"/>
</dbReference>
<evidence type="ECO:0000259" key="5">
    <source>
        <dbReference type="PROSITE" id="PS01124"/>
    </source>
</evidence>
<dbReference type="EMBL" id="BMFD01000013">
    <property type="protein sequence ID" value="GGC49381.1"/>
    <property type="molecule type" value="Genomic_DNA"/>
</dbReference>
<dbReference type="InterPro" id="IPR009057">
    <property type="entry name" value="Homeodomain-like_sf"/>
</dbReference>
<keyword evidence="4" id="KW-0472">Membrane</keyword>
<evidence type="ECO:0000256" key="1">
    <source>
        <dbReference type="ARBA" id="ARBA00023015"/>
    </source>
</evidence>
<proteinExistence type="predicted"/>
<name>A0ABQ1MYK6_9BACT</name>
<keyword evidence="4" id="KW-0812">Transmembrane</keyword>
<evidence type="ECO:0000256" key="4">
    <source>
        <dbReference type="SAM" id="Phobius"/>
    </source>
</evidence>
<evidence type="ECO:0000313" key="6">
    <source>
        <dbReference type="EMBL" id="GGC49381.1"/>
    </source>
</evidence>
<dbReference type="PROSITE" id="PS00041">
    <property type="entry name" value="HTH_ARAC_FAMILY_1"/>
    <property type="match status" value="1"/>
</dbReference>
<dbReference type="PANTHER" id="PTHR43280">
    <property type="entry name" value="ARAC-FAMILY TRANSCRIPTIONAL REGULATOR"/>
    <property type="match status" value="1"/>
</dbReference>
<feature type="transmembrane region" description="Helical" evidence="4">
    <location>
        <begin position="151"/>
        <end position="169"/>
    </location>
</feature>
<dbReference type="Gene3D" id="1.10.10.60">
    <property type="entry name" value="Homeodomain-like"/>
    <property type="match status" value="1"/>
</dbReference>
<reference evidence="7" key="1">
    <citation type="journal article" date="2019" name="Int. J. Syst. Evol. Microbiol.">
        <title>The Global Catalogue of Microorganisms (GCM) 10K type strain sequencing project: providing services to taxonomists for standard genome sequencing and annotation.</title>
        <authorList>
            <consortium name="The Broad Institute Genomics Platform"/>
            <consortium name="The Broad Institute Genome Sequencing Center for Infectious Disease"/>
            <person name="Wu L."/>
            <person name="Ma J."/>
        </authorList>
    </citation>
    <scope>NUCLEOTIDE SEQUENCE [LARGE SCALE GENOMIC DNA]</scope>
    <source>
        <strain evidence="7">CGMCC 1.12479</strain>
    </source>
</reference>
<keyword evidence="2" id="KW-0238">DNA-binding</keyword>
<dbReference type="SMART" id="SM00342">
    <property type="entry name" value="HTH_ARAC"/>
    <property type="match status" value="1"/>
</dbReference>
<dbReference type="InterPro" id="IPR018060">
    <property type="entry name" value="HTH_AraC"/>
</dbReference>
<feature type="transmembrane region" description="Helical" evidence="4">
    <location>
        <begin position="99"/>
        <end position="117"/>
    </location>
</feature>
<feature type="domain" description="HTH araC/xylS-type" evidence="5">
    <location>
        <begin position="305"/>
        <end position="408"/>
    </location>
</feature>
<keyword evidence="4" id="KW-1133">Transmembrane helix</keyword>
<keyword evidence="1" id="KW-0805">Transcription regulation</keyword>
<dbReference type="InterPro" id="IPR018062">
    <property type="entry name" value="HTH_AraC-typ_CS"/>
</dbReference>
<dbReference type="PANTHER" id="PTHR43280:SF29">
    <property type="entry name" value="ARAC-FAMILY TRANSCRIPTIONAL REGULATOR"/>
    <property type="match status" value="1"/>
</dbReference>
<keyword evidence="7" id="KW-1185">Reference proteome</keyword>
<organism evidence="6 7">
    <name type="scientific">Belliella aquatica</name>
    <dbReference type="NCBI Taxonomy" id="1323734"/>
    <lineage>
        <taxon>Bacteria</taxon>
        <taxon>Pseudomonadati</taxon>
        <taxon>Bacteroidota</taxon>
        <taxon>Cytophagia</taxon>
        <taxon>Cytophagales</taxon>
        <taxon>Cyclobacteriaceae</taxon>
        <taxon>Belliella</taxon>
    </lineage>
</organism>
<comment type="caution">
    <text evidence="6">The sequence shown here is derived from an EMBL/GenBank/DDBJ whole genome shotgun (WGS) entry which is preliminary data.</text>
</comment>
<dbReference type="SUPFAM" id="SSF46689">
    <property type="entry name" value="Homeodomain-like"/>
    <property type="match status" value="1"/>
</dbReference>
<evidence type="ECO:0000256" key="2">
    <source>
        <dbReference type="ARBA" id="ARBA00023125"/>
    </source>
</evidence>
<dbReference type="Proteomes" id="UP000635885">
    <property type="component" value="Unassembled WGS sequence"/>
</dbReference>